<dbReference type="SUPFAM" id="SSF57196">
    <property type="entry name" value="EGF/Laminin"/>
    <property type="match status" value="2"/>
</dbReference>
<dbReference type="Gene3D" id="2.10.25.10">
    <property type="entry name" value="Laminin"/>
    <property type="match status" value="1"/>
</dbReference>
<dbReference type="PANTHER" id="PTHR10574:SF292">
    <property type="entry name" value="NETRIN-3"/>
    <property type="match status" value="1"/>
</dbReference>
<dbReference type="PROSITE" id="PS50189">
    <property type="entry name" value="NTR"/>
    <property type="match status" value="1"/>
</dbReference>
<protein>
    <recommendedName>
        <fullName evidence="2">Netrin-1</fullName>
    </recommendedName>
</protein>
<dbReference type="Pfam" id="PF00053">
    <property type="entry name" value="EGF_laminin"/>
    <property type="match status" value="1"/>
</dbReference>
<dbReference type="InterPro" id="IPR002049">
    <property type="entry name" value="LE_dom"/>
</dbReference>
<feature type="disulfide bond" evidence="9">
    <location>
        <begin position="383"/>
        <end position="392"/>
    </location>
</feature>
<dbReference type="SUPFAM" id="SSF49785">
    <property type="entry name" value="Galactose-binding domain-like"/>
    <property type="match status" value="1"/>
</dbReference>
<gene>
    <name evidence="14" type="ORF">N301_13101</name>
</gene>
<feature type="non-terminal residue" evidence="14">
    <location>
        <position position="1"/>
    </location>
</feature>
<dbReference type="FunFam" id="2.60.120.260:FF:000015">
    <property type="entry name" value="Netrin 1"/>
    <property type="match status" value="1"/>
</dbReference>
<keyword evidence="3" id="KW-0964">Secreted</keyword>
<keyword evidence="6 9" id="KW-1015">Disulfide bond</keyword>
<feature type="domain" description="Laminin EGF-like" evidence="11">
    <location>
        <begin position="362"/>
        <end position="411"/>
    </location>
</feature>
<dbReference type="Pfam" id="PF00055">
    <property type="entry name" value="Laminin_N"/>
    <property type="match status" value="1"/>
</dbReference>
<dbReference type="InterPro" id="IPR018933">
    <property type="entry name" value="Netrin_module_non-TIMP"/>
</dbReference>
<dbReference type="CDD" id="cd00055">
    <property type="entry name" value="EGF_Lam"/>
    <property type="match status" value="2"/>
</dbReference>
<keyword evidence="7" id="KW-0325">Glycoprotein</keyword>
<comment type="subcellular location">
    <subcellularLocation>
        <location evidence="1">Secreted</location>
    </subcellularLocation>
</comment>
<evidence type="ECO:0000256" key="6">
    <source>
        <dbReference type="ARBA" id="ARBA00023157"/>
    </source>
</evidence>
<dbReference type="EMBL" id="KL872047">
    <property type="protein sequence ID" value="KGL94393.1"/>
    <property type="molecule type" value="Genomic_DNA"/>
</dbReference>
<dbReference type="InterPro" id="IPR050440">
    <property type="entry name" value="Laminin/Netrin_ECM"/>
</dbReference>
<evidence type="ECO:0000256" key="7">
    <source>
        <dbReference type="ARBA" id="ARBA00023180"/>
    </source>
</evidence>
<evidence type="ECO:0000256" key="9">
    <source>
        <dbReference type="PROSITE-ProRule" id="PRU00460"/>
    </source>
</evidence>
<dbReference type="InterPro" id="IPR008993">
    <property type="entry name" value="TIMP-like_OB-fold"/>
</dbReference>
<evidence type="ECO:0000256" key="5">
    <source>
        <dbReference type="ARBA" id="ARBA00022737"/>
    </source>
</evidence>
<reference evidence="15" key="1">
    <citation type="journal article" date="2014" name="Science">
        <title>Comparative genomics reveals insights into avian genome evolution and adaptation.</title>
        <authorList>
            <consortium name="Avian Genome Consortium"/>
            <person name="Zhang G."/>
            <person name="Li C."/>
            <person name="Li Q."/>
            <person name="Li B."/>
            <person name="Larkin D.M."/>
            <person name="Lee C."/>
            <person name="Storz J.F."/>
            <person name="Antunes A."/>
            <person name="Greenwold M.J."/>
            <person name="Meredith R.W."/>
            <person name="Odeen A."/>
            <person name="Cui J."/>
            <person name="Zhou Q."/>
            <person name="Xu L."/>
            <person name="Pan H."/>
            <person name="Wang Z."/>
            <person name="Jin L."/>
            <person name="Zhang P."/>
            <person name="Hu H."/>
            <person name="Yang W."/>
            <person name="Hu J."/>
            <person name="Xiao J."/>
            <person name="Yang Z."/>
            <person name="Liu Y."/>
            <person name="Xie Q."/>
            <person name="Yu H."/>
            <person name="Lian J."/>
            <person name="Wen P."/>
            <person name="Zhang F."/>
            <person name="Li H."/>
            <person name="Zeng Y."/>
            <person name="Xiong Z."/>
            <person name="Liu S."/>
            <person name="Zhou L."/>
            <person name="Huang Z."/>
            <person name="An N."/>
            <person name="Wang J."/>
            <person name="Zheng Q."/>
            <person name="Xiong Y."/>
            <person name="Wang G."/>
            <person name="Wang B."/>
            <person name="Wang J."/>
            <person name="Fan Y."/>
            <person name="da Fonseca R.R."/>
            <person name="Alfaro-Nunez A."/>
            <person name="Schubert M."/>
            <person name="Orlando L."/>
            <person name="Mourier T."/>
            <person name="Howard J.T."/>
            <person name="Ganapathy G."/>
            <person name="Pfenning A."/>
            <person name="Whitney O."/>
            <person name="Rivas M.V."/>
            <person name="Hara E."/>
            <person name="Smith J."/>
            <person name="Farre M."/>
            <person name="Narayan J."/>
            <person name="Slavov G."/>
            <person name="Romanov M.N."/>
            <person name="Borges R."/>
            <person name="Machado J.P."/>
            <person name="Khan I."/>
            <person name="Springer M.S."/>
            <person name="Gatesy J."/>
            <person name="Hoffmann F.G."/>
            <person name="Opazo J.C."/>
            <person name="Hastad O."/>
            <person name="Sawyer R.H."/>
            <person name="Kim H."/>
            <person name="Kim K.W."/>
            <person name="Kim H.J."/>
            <person name="Cho S."/>
            <person name="Li N."/>
            <person name="Huang Y."/>
            <person name="Bruford M.W."/>
            <person name="Zhan X."/>
            <person name="Dixon A."/>
            <person name="Bertelsen M.F."/>
            <person name="Derryberry E."/>
            <person name="Warren W."/>
            <person name="Wilson R.K."/>
            <person name="Li S."/>
            <person name="Ray D.A."/>
            <person name="Green R.E."/>
            <person name="O'Brien S.J."/>
            <person name="Griffin D."/>
            <person name="Johnson W.E."/>
            <person name="Haussler D."/>
            <person name="Ryder O.A."/>
            <person name="Willerslev E."/>
            <person name="Graves G.R."/>
            <person name="Alstrom P."/>
            <person name="Fjeldsa J."/>
            <person name="Mindell D.P."/>
            <person name="Edwards S.V."/>
            <person name="Braun E.L."/>
            <person name="Rahbek C."/>
            <person name="Burt D.W."/>
            <person name="Houde P."/>
            <person name="Zhang Y."/>
            <person name="Yang H."/>
            <person name="Wang J."/>
            <person name="Jarvis E.D."/>
            <person name="Gilbert M.T."/>
            <person name="Wang J."/>
        </authorList>
    </citation>
    <scope>NUCLEOTIDE SEQUENCE [LARGE SCALE GENOMIC DNA]</scope>
</reference>
<feature type="domain" description="NTR" evidence="12">
    <location>
        <begin position="431"/>
        <end position="560"/>
    </location>
</feature>
<keyword evidence="8 9" id="KW-0424">Laminin EGF-like domain</keyword>
<feature type="non-terminal residue" evidence="14">
    <location>
        <position position="563"/>
    </location>
</feature>
<evidence type="ECO:0000256" key="2">
    <source>
        <dbReference type="ARBA" id="ARBA00015919"/>
    </source>
</evidence>
<dbReference type="Proteomes" id="UP000053858">
    <property type="component" value="Unassembled WGS sequence"/>
</dbReference>
<dbReference type="SUPFAM" id="SSF50242">
    <property type="entry name" value="TIMP-like"/>
    <property type="match status" value="1"/>
</dbReference>
<keyword evidence="15" id="KW-1185">Reference proteome</keyword>
<dbReference type="InterPro" id="IPR001134">
    <property type="entry name" value="Netrin_domain"/>
</dbReference>
<sequence>FVAQQTPPDPCYDESGAPRRCIPEFVNAAFGKEVQASSTCGKPPTRHCNASDPRRAHPPAYLTDLNTASNMTCWRSETLHHSPQNVTLTLSLGKKFEVVYVSLQFCSPRPESTAILKSMDYGKTWVPYQYYSSQCRKIYGKPSKATVTKQNEQEALCTDGLTDLYPLTGGLIAFSTLDGRPSAQDFDSSPVLQDWVTATDIRVVFSRPHLFRDLGGRDAGEEEGGTSSTPYYYAVGELQVGGRCKCNGHAARCVKDKEQKLVCDCKHNTEGPECDRCKPFHYDRPWQRASAREANECLAPCMGVCPTPAHRSLRLLWHGDKLMSCTVSRCRDIHPCSWGRGQTFFTSQKFLPLAAMGECRACDCHPVGAAGKTCNQTTGQCPCKDGVTGLTCNRCAKGYQQSRSPVAPCITRCLPHPAPQCSTLCSSSADCDSYCKPAKGNYKINMKKYCKKDYVVQVNILEMETVANWAKFTINILSVYKCRDERVKRGDNFLWIHLKDLSCKCPKIQISKKYLVMGISENSTDRPGLMADKNSLVIQWRDAWTRRLRKLQRREKKGKCVKP</sequence>
<dbReference type="GO" id="GO:0005576">
    <property type="term" value="C:extracellular region"/>
    <property type="evidence" value="ECO:0007669"/>
    <property type="project" value="UniProtKB-SubCell"/>
</dbReference>
<keyword evidence="4" id="KW-0732">Signal</keyword>
<accession>A0A0A0ALG3</accession>
<feature type="disulfide bond" evidence="9">
    <location>
        <begin position="395"/>
        <end position="409"/>
    </location>
</feature>
<evidence type="ECO:0000256" key="10">
    <source>
        <dbReference type="SAM" id="MobiDB-lite"/>
    </source>
</evidence>
<dbReference type="GO" id="GO:0005604">
    <property type="term" value="C:basement membrane"/>
    <property type="evidence" value="ECO:0007669"/>
    <property type="project" value="TreeGrafter"/>
</dbReference>
<evidence type="ECO:0000313" key="15">
    <source>
        <dbReference type="Proteomes" id="UP000053858"/>
    </source>
</evidence>
<dbReference type="SMART" id="SM00180">
    <property type="entry name" value="EGF_Lam"/>
    <property type="match status" value="2"/>
</dbReference>
<dbReference type="GO" id="GO:0008045">
    <property type="term" value="P:motor neuron axon guidance"/>
    <property type="evidence" value="ECO:0007669"/>
    <property type="project" value="TreeGrafter"/>
</dbReference>
<dbReference type="InterPro" id="IPR056863">
    <property type="entry name" value="LMN_ATRN_NET-like_EGF"/>
</dbReference>
<evidence type="ECO:0000313" key="14">
    <source>
        <dbReference type="EMBL" id="KGL94393.1"/>
    </source>
</evidence>
<evidence type="ECO:0000256" key="8">
    <source>
        <dbReference type="ARBA" id="ARBA00023292"/>
    </source>
</evidence>
<dbReference type="SMART" id="SM00136">
    <property type="entry name" value="LamNT"/>
    <property type="match status" value="1"/>
</dbReference>
<proteinExistence type="predicted"/>
<dbReference type="InterPro" id="IPR008211">
    <property type="entry name" value="Laminin_N"/>
</dbReference>
<evidence type="ECO:0000256" key="3">
    <source>
        <dbReference type="ARBA" id="ARBA00022525"/>
    </source>
</evidence>
<dbReference type="PANTHER" id="PTHR10574">
    <property type="entry name" value="NETRIN/LAMININ-RELATED"/>
    <property type="match status" value="1"/>
</dbReference>
<evidence type="ECO:0000259" key="11">
    <source>
        <dbReference type="PROSITE" id="PS50027"/>
    </source>
</evidence>
<evidence type="ECO:0000256" key="1">
    <source>
        <dbReference type="ARBA" id="ARBA00004613"/>
    </source>
</evidence>
<dbReference type="PROSITE" id="PS01248">
    <property type="entry name" value="EGF_LAM_1"/>
    <property type="match status" value="1"/>
</dbReference>
<name>A0A0A0ALG3_CHAVO</name>
<feature type="region of interest" description="Disordered" evidence="10">
    <location>
        <begin position="37"/>
        <end position="56"/>
    </location>
</feature>
<evidence type="ECO:0000259" key="12">
    <source>
        <dbReference type="PROSITE" id="PS50189"/>
    </source>
</evidence>
<evidence type="ECO:0000256" key="4">
    <source>
        <dbReference type="ARBA" id="ARBA00022729"/>
    </source>
</evidence>
<feature type="domain" description="Laminin N-terminal" evidence="13">
    <location>
        <begin position="17"/>
        <end position="243"/>
    </location>
</feature>
<dbReference type="GO" id="GO:0009888">
    <property type="term" value="P:tissue development"/>
    <property type="evidence" value="ECO:0007669"/>
    <property type="project" value="TreeGrafter"/>
</dbReference>
<dbReference type="FunFam" id="2.10.25.10:FF:000048">
    <property type="entry name" value="Netrin 3"/>
    <property type="match status" value="1"/>
</dbReference>
<dbReference type="GO" id="GO:0009887">
    <property type="term" value="P:animal organ morphogenesis"/>
    <property type="evidence" value="ECO:0007669"/>
    <property type="project" value="TreeGrafter"/>
</dbReference>
<dbReference type="PROSITE" id="PS50027">
    <property type="entry name" value="EGF_LAM_2"/>
    <property type="match status" value="1"/>
</dbReference>
<dbReference type="PROSITE" id="PS51117">
    <property type="entry name" value="LAMININ_NTER"/>
    <property type="match status" value="1"/>
</dbReference>
<dbReference type="Pfam" id="PF24973">
    <property type="entry name" value="EGF_LMN_ATRN"/>
    <property type="match status" value="1"/>
</dbReference>
<dbReference type="Gene3D" id="2.40.50.120">
    <property type="match status" value="1"/>
</dbReference>
<dbReference type="Gene3D" id="2.60.120.260">
    <property type="entry name" value="Galactose-binding domain-like"/>
    <property type="match status" value="1"/>
</dbReference>
<organism evidence="14 15">
    <name type="scientific">Charadrius vociferus</name>
    <name type="common">Killdeer</name>
    <name type="synonym">Aegialitis vocifera</name>
    <dbReference type="NCBI Taxonomy" id="50402"/>
    <lineage>
        <taxon>Eukaryota</taxon>
        <taxon>Metazoa</taxon>
        <taxon>Chordata</taxon>
        <taxon>Craniata</taxon>
        <taxon>Vertebrata</taxon>
        <taxon>Euteleostomi</taxon>
        <taxon>Archelosauria</taxon>
        <taxon>Archosauria</taxon>
        <taxon>Dinosauria</taxon>
        <taxon>Saurischia</taxon>
        <taxon>Theropoda</taxon>
        <taxon>Coelurosauria</taxon>
        <taxon>Aves</taxon>
        <taxon>Neognathae</taxon>
        <taxon>Neoaves</taxon>
        <taxon>Charadriiformes</taxon>
        <taxon>Charadriidae</taxon>
        <taxon>Charadrius</taxon>
    </lineage>
</organism>
<dbReference type="STRING" id="50402.A0A0A0ALG3"/>
<feature type="disulfide bond" evidence="9">
    <location>
        <begin position="364"/>
        <end position="381"/>
    </location>
</feature>
<dbReference type="AlphaFoldDB" id="A0A0A0ALG3"/>
<dbReference type="FunFam" id="2.40.50.120:FF:000001">
    <property type="entry name" value="Netrin 1"/>
    <property type="match status" value="1"/>
</dbReference>
<feature type="disulfide bond" evidence="9">
    <location>
        <begin position="362"/>
        <end position="374"/>
    </location>
</feature>
<dbReference type="InterPro" id="IPR008979">
    <property type="entry name" value="Galactose-bd-like_sf"/>
</dbReference>
<dbReference type="CDD" id="cd03579">
    <property type="entry name" value="NTR_netrin-1_like"/>
    <property type="match status" value="1"/>
</dbReference>
<dbReference type="GO" id="GO:0016358">
    <property type="term" value="P:dendrite development"/>
    <property type="evidence" value="ECO:0007669"/>
    <property type="project" value="TreeGrafter"/>
</dbReference>
<keyword evidence="5" id="KW-0677">Repeat</keyword>
<dbReference type="Pfam" id="PF01759">
    <property type="entry name" value="NTR"/>
    <property type="match status" value="1"/>
</dbReference>
<evidence type="ECO:0000259" key="13">
    <source>
        <dbReference type="PROSITE" id="PS51117"/>
    </source>
</evidence>
<dbReference type="SMART" id="SM00643">
    <property type="entry name" value="C345C"/>
    <property type="match status" value="1"/>
</dbReference>